<dbReference type="EMBL" id="JAKKUT010000002">
    <property type="protein sequence ID" value="MDG2991090.1"/>
    <property type="molecule type" value="Genomic_DNA"/>
</dbReference>
<gene>
    <name evidence="2" type="ORF">L3556_09150</name>
</gene>
<keyword evidence="3" id="KW-1185">Reference proteome</keyword>
<evidence type="ECO:0000259" key="1">
    <source>
        <dbReference type="Pfam" id="PF18480"/>
    </source>
</evidence>
<protein>
    <submittedName>
        <fullName evidence="2">DUF5615 family PIN-like protein</fullName>
    </submittedName>
</protein>
<dbReference type="Pfam" id="PF18480">
    <property type="entry name" value="DUF5615"/>
    <property type="match status" value="1"/>
</dbReference>
<dbReference type="RefSeq" id="WP_277866969.1">
    <property type="nucleotide sequence ID" value="NZ_JAKKUT010000002.1"/>
</dbReference>
<comment type="caution">
    <text evidence="2">The sequence shown here is derived from an EMBL/GenBank/DDBJ whole genome shotgun (WGS) entry which is preliminary data.</text>
</comment>
<dbReference type="InterPro" id="IPR041049">
    <property type="entry name" value="DUF5615"/>
</dbReference>
<dbReference type="Proteomes" id="UP001154265">
    <property type="component" value="Unassembled WGS sequence"/>
</dbReference>
<feature type="domain" description="DUF5615" evidence="1">
    <location>
        <begin position="1"/>
        <end position="109"/>
    </location>
</feature>
<sequence length="110" mass="12744">MKLLFDHNLSPKLVQRLADLFPDSTHVYTLELDEADDREVWDYAQHHGFIIVTKDSDYNELLTFRGFPPKVIWIRRGNCSTNDIESILRTHAADIQTLTNDPTLGILTLY</sequence>
<reference evidence="2" key="2">
    <citation type="submission" date="2022-01" db="EMBL/GenBank/DDBJ databases">
        <authorList>
            <person name="Zivanovic Y."/>
            <person name="Moreira D."/>
            <person name="Lopez-Garcia P."/>
        </authorList>
    </citation>
    <scope>NUCLEOTIDE SEQUENCE</scope>
    <source>
        <strain evidence="2">G9</strain>
    </source>
</reference>
<organism evidence="2 3">
    <name type="scientific">Candidatus Synechococcus calcipolaris G9</name>
    <dbReference type="NCBI Taxonomy" id="1497997"/>
    <lineage>
        <taxon>Bacteria</taxon>
        <taxon>Bacillati</taxon>
        <taxon>Cyanobacteriota</taxon>
        <taxon>Cyanophyceae</taxon>
        <taxon>Synechococcales</taxon>
        <taxon>Synechococcaceae</taxon>
        <taxon>Synechococcus</taxon>
    </lineage>
</organism>
<accession>A0ABT6EZQ4</accession>
<proteinExistence type="predicted"/>
<name>A0ABT6EZQ4_9SYNE</name>
<reference evidence="2" key="1">
    <citation type="journal article" date="2022" name="Genome Biol. Evol.">
        <title>A New Gene Family Diagnostic for Intracellular Biomineralization of Amorphous Ca Carbonates by Cyanobacteria.</title>
        <authorList>
            <person name="Benzerara K."/>
            <person name="Duprat E."/>
            <person name="Bitard-Feildel T."/>
            <person name="Caumes G."/>
            <person name="Cassier-Chauvat C."/>
            <person name="Chauvat F."/>
            <person name="Dezi M."/>
            <person name="Diop S.I."/>
            <person name="Gaschignard G."/>
            <person name="Gorgen S."/>
            <person name="Gugger M."/>
            <person name="Lopez-Garcia P."/>
            <person name="Millet M."/>
            <person name="Skouri-Panet F."/>
            <person name="Moreira D."/>
            <person name="Callebaut I."/>
        </authorList>
    </citation>
    <scope>NUCLEOTIDE SEQUENCE</scope>
    <source>
        <strain evidence="2">G9</strain>
    </source>
</reference>
<evidence type="ECO:0000313" key="2">
    <source>
        <dbReference type="EMBL" id="MDG2991090.1"/>
    </source>
</evidence>
<evidence type="ECO:0000313" key="3">
    <source>
        <dbReference type="Proteomes" id="UP001154265"/>
    </source>
</evidence>